<keyword evidence="1" id="KW-1185">Reference proteome</keyword>
<accession>A0A915DD41</accession>
<sequence length="151" mass="17612">MVIPEGAKITHDEKYFLRCDSEVLSRYFATQRVLVWMSDFDHSLLLRTELVGFDATYKKCPRGAYQYFTLMPGLMEDFSWLACLDCGRTTESYISVMKNFFYQSAHHFESASTIAIMKIFPNLKPIRCVFHLSQTIQKWARSHGLAKYLLT</sequence>
<reference evidence="2" key="1">
    <citation type="submission" date="2022-11" db="UniProtKB">
        <authorList>
            <consortium name="WormBaseParasite"/>
        </authorList>
    </citation>
    <scope>IDENTIFICATION</scope>
</reference>
<evidence type="ECO:0000313" key="2">
    <source>
        <dbReference type="WBParaSite" id="jg18606"/>
    </source>
</evidence>
<dbReference type="AlphaFoldDB" id="A0A915DD41"/>
<protein>
    <submittedName>
        <fullName evidence="2">MULE transposase domain-containing protein</fullName>
    </submittedName>
</protein>
<dbReference type="WBParaSite" id="jg18606">
    <property type="protein sequence ID" value="jg18606"/>
    <property type="gene ID" value="jg18606"/>
</dbReference>
<dbReference type="Proteomes" id="UP000887574">
    <property type="component" value="Unplaced"/>
</dbReference>
<name>A0A915DD41_9BILA</name>
<evidence type="ECO:0000313" key="1">
    <source>
        <dbReference type="Proteomes" id="UP000887574"/>
    </source>
</evidence>
<proteinExistence type="predicted"/>
<organism evidence="1 2">
    <name type="scientific">Ditylenchus dipsaci</name>
    <dbReference type="NCBI Taxonomy" id="166011"/>
    <lineage>
        <taxon>Eukaryota</taxon>
        <taxon>Metazoa</taxon>
        <taxon>Ecdysozoa</taxon>
        <taxon>Nematoda</taxon>
        <taxon>Chromadorea</taxon>
        <taxon>Rhabditida</taxon>
        <taxon>Tylenchina</taxon>
        <taxon>Tylenchomorpha</taxon>
        <taxon>Sphaerularioidea</taxon>
        <taxon>Anguinidae</taxon>
        <taxon>Anguininae</taxon>
        <taxon>Ditylenchus</taxon>
    </lineage>
</organism>